<dbReference type="GO" id="GO:0010329">
    <property type="term" value="F:auxin efflux transmembrane transporter activity"/>
    <property type="evidence" value="ECO:0007669"/>
    <property type="project" value="UniProtKB-ARBA"/>
</dbReference>
<feature type="compositionally biased region" description="Polar residues" evidence="11">
    <location>
        <begin position="190"/>
        <end position="202"/>
    </location>
</feature>
<dbReference type="PANTHER" id="PTHR43394:SF18">
    <property type="entry name" value="ABC TRANSPORTER B FAMILY MEMBER 11-LIKE"/>
    <property type="match status" value="1"/>
</dbReference>
<dbReference type="EMBL" id="GBEZ01000976">
    <property type="protein sequence ID" value="JAC83958.1"/>
    <property type="molecule type" value="Transcribed_RNA"/>
</dbReference>
<accession>A0A061SI39</accession>
<evidence type="ECO:0000313" key="15">
    <source>
        <dbReference type="EMBL" id="JAC83958.1"/>
    </source>
</evidence>
<dbReference type="FunFam" id="3.40.50.300:FF:000604">
    <property type="entry name" value="ABC transporter B family member 28"/>
    <property type="match status" value="1"/>
</dbReference>
<dbReference type="CDD" id="cd18578">
    <property type="entry name" value="ABC_6TM_Pgp_ABCB1_D2_like"/>
    <property type="match status" value="1"/>
</dbReference>
<dbReference type="GO" id="GO:0005743">
    <property type="term" value="C:mitochondrial inner membrane"/>
    <property type="evidence" value="ECO:0007669"/>
    <property type="project" value="TreeGrafter"/>
</dbReference>
<dbReference type="FunFam" id="1.20.1560.10:FF:000009">
    <property type="entry name" value="ABC transporter B family member 1"/>
    <property type="match status" value="1"/>
</dbReference>
<evidence type="ECO:0000256" key="9">
    <source>
        <dbReference type="ARBA" id="ARBA00023136"/>
    </source>
</evidence>
<evidence type="ECO:0000256" key="1">
    <source>
        <dbReference type="ARBA" id="ARBA00004651"/>
    </source>
</evidence>
<dbReference type="Gene3D" id="3.40.50.300">
    <property type="entry name" value="P-loop containing nucleotide triphosphate hydrolases"/>
    <property type="match status" value="2"/>
</dbReference>
<keyword evidence="10" id="KW-0325">Glycoprotein</keyword>
<dbReference type="InterPro" id="IPR003439">
    <property type="entry name" value="ABC_transporter-like_ATP-bd"/>
</dbReference>
<reference evidence="15" key="1">
    <citation type="submission" date="2014-05" db="EMBL/GenBank/DDBJ databases">
        <title>The transcriptome of the halophilic microalga Tetraselmis sp. GSL018 isolated from the Great Salt Lake, Utah.</title>
        <authorList>
            <person name="Jinkerson R.E."/>
            <person name="D'Adamo S."/>
            <person name="Posewitz M.C."/>
        </authorList>
    </citation>
    <scope>NUCLEOTIDE SEQUENCE</scope>
    <source>
        <strain evidence="15">GSL018</strain>
    </source>
</reference>
<feature type="transmembrane region" description="Helical" evidence="12">
    <location>
        <begin position="496"/>
        <end position="517"/>
    </location>
</feature>
<dbReference type="GO" id="GO:0015421">
    <property type="term" value="F:ABC-type oligopeptide transporter activity"/>
    <property type="evidence" value="ECO:0007669"/>
    <property type="project" value="TreeGrafter"/>
</dbReference>
<name>A0A061SI39_9CHLO</name>
<evidence type="ECO:0000256" key="7">
    <source>
        <dbReference type="ARBA" id="ARBA00022840"/>
    </source>
</evidence>
<feature type="transmembrane region" description="Helical" evidence="12">
    <location>
        <begin position="389"/>
        <end position="408"/>
    </location>
</feature>
<evidence type="ECO:0000256" key="3">
    <source>
        <dbReference type="ARBA" id="ARBA00022448"/>
    </source>
</evidence>
<evidence type="ECO:0000256" key="12">
    <source>
        <dbReference type="SAM" id="Phobius"/>
    </source>
</evidence>
<sequence>MWLRSKVALVSQEPTLFATSIYDNISFGSPEATEEQVHAAARMANADTFIRALPAGYSTSVGEGGVQLSGGQKQRIAIARAILKAPKVLLLDEATSALDSQSERLVQEALETVMAERTTIVVAHRLSTIRRANRICVLHQGRLVEQGSHAELIQNLDGAYSQLVALQHSPDTGGSRAALDSGNGLAPKAKSSSEASDSTGATVDSGIELAEKIPAKERRLFGFLGKRRKNAVAPDEEMGTSPGTVEDAQTSKSNMSRLIALNAKEWPLMILGSIGSAGLGSTMPALAYVLSSIITVFYSDGDDQEQKANMWCMIFALIGLASFIFGFLEQYSFGVMGARLATRIRCMLFAAILKQEVGWFDREENNSGAMTSMLGTDAAHIRGAVGDTFGIMFQNLFTFAAGFAIAFINNWKMTLVIIAAVPLLIFSGIIQAKVAQGMSDESTSKDAANADQVAMESFRNIRIVQAFNLQDSITDLWERHSTADAMAKSKRAHVTGIGFGVSQFSMFAVYSLAFWYGGQQVKDGEMSFDEMLKVFFAVLLGATGASNAQMSFPDAHKASDAAKRIFRVIDRVPRIDANDNAPPPKGGMVGSIVLDSVTFKYPNRPDVTVLQKLDLSINSGQMVALVGESGSGKSTIIGLVERFYDTAAGAVRIDGVDIKQLPIRWVRDNVGLVSQEPTLFAMTVKENIKLGRPNATDEEVREAAEHANAAAFIEALPEGYDTLVGDRGASLSGGQKQRVAIARAVLKDPRVLLLDEATSALDAENERLVADALEKLMAGRTTIVVAHRLSTIRNANVIAVMEHGKIVEQGTHDELLANNQNGPYARLIRLQQH</sequence>
<dbReference type="PROSITE" id="PS00211">
    <property type="entry name" value="ABC_TRANSPORTER_1"/>
    <property type="match status" value="2"/>
</dbReference>
<dbReference type="FunFam" id="3.40.50.300:FF:000066">
    <property type="entry name" value="ABC transporter B family member 1"/>
    <property type="match status" value="1"/>
</dbReference>
<dbReference type="PANTHER" id="PTHR43394">
    <property type="entry name" value="ATP-DEPENDENT PERMEASE MDL1, MITOCHONDRIAL"/>
    <property type="match status" value="1"/>
</dbReference>
<feature type="domain" description="ABC transmembrane type-1" evidence="14">
    <location>
        <begin position="270"/>
        <end position="557"/>
    </location>
</feature>
<comment type="subcellular location">
    <subcellularLocation>
        <location evidence="1">Cell membrane</location>
        <topology evidence="1">Multi-pass membrane protein</topology>
    </subcellularLocation>
</comment>
<dbReference type="CDD" id="cd03249">
    <property type="entry name" value="ABC_MTABC3_MDL1_MDL2"/>
    <property type="match status" value="1"/>
</dbReference>
<evidence type="ECO:0000256" key="8">
    <source>
        <dbReference type="ARBA" id="ARBA00022989"/>
    </source>
</evidence>
<dbReference type="SMART" id="SM00382">
    <property type="entry name" value="AAA"/>
    <property type="match status" value="2"/>
</dbReference>
<dbReference type="InterPro" id="IPR011527">
    <property type="entry name" value="ABC1_TM_dom"/>
</dbReference>
<dbReference type="GO" id="GO:0016887">
    <property type="term" value="F:ATP hydrolysis activity"/>
    <property type="evidence" value="ECO:0007669"/>
    <property type="project" value="InterPro"/>
</dbReference>
<dbReference type="InterPro" id="IPR039421">
    <property type="entry name" value="Type_1_exporter"/>
</dbReference>
<feature type="domain" description="ABC transporter" evidence="13">
    <location>
        <begin position="592"/>
        <end position="828"/>
    </location>
</feature>
<evidence type="ECO:0000256" key="11">
    <source>
        <dbReference type="SAM" id="MobiDB-lite"/>
    </source>
</evidence>
<evidence type="ECO:0000256" key="4">
    <source>
        <dbReference type="ARBA" id="ARBA00022692"/>
    </source>
</evidence>
<keyword evidence="3" id="KW-0813">Transport</keyword>
<comment type="similarity">
    <text evidence="2">Belongs to the ABC transporter superfamily. ABCB family. Multidrug resistance exporter (TC 3.A.1.201) subfamily.</text>
</comment>
<organism evidence="15">
    <name type="scientific">Tetraselmis sp. GSL018</name>
    <dbReference type="NCBI Taxonomy" id="582737"/>
    <lineage>
        <taxon>Eukaryota</taxon>
        <taxon>Viridiplantae</taxon>
        <taxon>Chlorophyta</taxon>
        <taxon>core chlorophytes</taxon>
        <taxon>Chlorodendrophyceae</taxon>
        <taxon>Chlorodendrales</taxon>
        <taxon>Chlorodendraceae</taxon>
        <taxon>Tetraselmis</taxon>
    </lineage>
</organism>
<dbReference type="PROSITE" id="PS50893">
    <property type="entry name" value="ABC_TRANSPORTER_2"/>
    <property type="match status" value="2"/>
</dbReference>
<dbReference type="GO" id="GO:0005886">
    <property type="term" value="C:plasma membrane"/>
    <property type="evidence" value="ECO:0007669"/>
    <property type="project" value="UniProtKB-SubCell"/>
</dbReference>
<keyword evidence="5" id="KW-0677">Repeat</keyword>
<dbReference type="InterPro" id="IPR036640">
    <property type="entry name" value="ABC1_TM_sf"/>
</dbReference>
<dbReference type="GO" id="GO:0090374">
    <property type="term" value="P:oligopeptide export from mitochondrion"/>
    <property type="evidence" value="ECO:0007669"/>
    <property type="project" value="TreeGrafter"/>
</dbReference>
<keyword evidence="7 15" id="KW-0067">ATP-binding</keyword>
<dbReference type="InterPro" id="IPR027417">
    <property type="entry name" value="P-loop_NTPase"/>
</dbReference>
<evidence type="ECO:0000259" key="13">
    <source>
        <dbReference type="PROSITE" id="PS50893"/>
    </source>
</evidence>
<dbReference type="GO" id="GO:0005524">
    <property type="term" value="F:ATP binding"/>
    <property type="evidence" value="ECO:0007669"/>
    <property type="project" value="UniProtKB-KW"/>
</dbReference>
<evidence type="ECO:0000256" key="6">
    <source>
        <dbReference type="ARBA" id="ARBA00022741"/>
    </source>
</evidence>
<keyword evidence="9 12" id="KW-0472">Membrane</keyword>
<feature type="transmembrane region" description="Helical" evidence="12">
    <location>
        <begin position="266"/>
        <end position="288"/>
    </location>
</feature>
<feature type="domain" description="ABC transporter" evidence="13">
    <location>
        <begin position="1"/>
        <end position="165"/>
    </location>
</feature>
<keyword evidence="4 12" id="KW-0812">Transmembrane</keyword>
<evidence type="ECO:0000256" key="5">
    <source>
        <dbReference type="ARBA" id="ARBA00022737"/>
    </source>
</evidence>
<dbReference type="InterPro" id="IPR003593">
    <property type="entry name" value="AAA+_ATPase"/>
</dbReference>
<evidence type="ECO:0000256" key="10">
    <source>
        <dbReference type="ARBA" id="ARBA00023180"/>
    </source>
</evidence>
<feature type="transmembrane region" description="Helical" evidence="12">
    <location>
        <begin position="308"/>
        <end position="328"/>
    </location>
</feature>
<keyword evidence="6" id="KW-0547">Nucleotide-binding</keyword>
<keyword evidence="8 12" id="KW-1133">Transmembrane helix</keyword>
<dbReference type="AlphaFoldDB" id="A0A061SI39"/>
<dbReference type="InterPro" id="IPR017871">
    <property type="entry name" value="ABC_transporter-like_CS"/>
</dbReference>
<gene>
    <name evidence="15" type="primary">ABCB1</name>
    <name evidence="15" type="ORF">TSPGSL018_2104</name>
</gene>
<dbReference type="Pfam" id="PF00664">
    <property type="entry name" value="ABC_membrane"/>
    <property type="match status" value="1"/>
</dbReference>
<proteinExistence type="inferred from homology"/>
<feature type="region of interest" description="Disordered" evidence="11">
    <location>
        <begin position="171"/>
        <end position="202"/>
    </location>
</feature>
<protein>
    <submittedName>
        <fullName evidence="15">ATP-binding cassette, subfamily B (MDR/TAP), member 1</fullName>
    </submittedName>
</protein>
<dbReference type="SUPFAM" id="SSF90123">
    <property type="entry name" value="ABC transporter transmembrane region"/>
    <property type="match status" value="1"/>
</dbReference>
<dbReference type="GO" id="GO:0010328">
    <property type="term" value="F:auxin influx transmembrane transporter activity"/>
    <property type="evidence" value="ECO:0007669"/>
    <property type="project" value="UniProtKB-ARBA"/>
</dbReference>
<dbReference type="Gene3D" id="1.20.1560.10">
    <property type="entry name" value="ABC transporter type 1, transmembrane domain"/>
    <property type="match status" value="1"/>
</dbReference>
<feature type="transmembrane region" description="Helical" evidence="12">
    <location>
        <begin position="414"/>
        <end position="435"/>
    </location>
</feature>
<dbReference type="SUPFAM" id="SSF52540">
    <property type="entry name" value="P-loop containing nucleoside triphosphate hydrolases"/>
    <property type="match status" value="2"/>
</dbReference>
<evidence type="ECO:0000259" key="14">
    <source>
        <dbReference type="PROSITE" id="PS50929"/>
    </source>
</evidence>
<evidence type="ECO:0000256" key="2">
    <source>
        <dbReference type="ARBA" id="ARBA00007577"/>
    </source>
</evidence>
<dbReference type="Pfam" id="PF00005">
    <property type="entry name" value="ABC_tran"/>
    <property type="match status" value="2"/>
</dbReference>
<dbReference type="PROSITE" id="PS50929">
    <property type="entry name" value="ABC_TM1F"/>
    <property type="match status" value="1"/>
</dbReference>